<dbReference type="InterPro" id="IPR011011">
    <property type="entry name" value="Znf_FYVE_PHD"/>
</dbReference>
<feature type="compositionally biased region" description="Low complexity" evidence="5">
    <location>
        <begin position="546"/>
        <end position="558"/>
    </location>
</feature>
<sequence length="732" mass="79548">MPSQDLTHPKRFITENNDEGKAVFSTQIPEELPARVIECGDKFFLGYTTSERPVDINGSKDIDTYRKYQTDEPGIVIPGGTVLRFVDIRPGGVSPMHRTVSLDYGVVVEGEVIIRLDSGESRLMRRGDVTIQRGTMHEWENASKTEWARMMYVLQDSKPLPHPPGASRPLPFGDAQTYEVLVDSDSESMNSFVDSEPDRNMEPDHDLDNDPPCPWRTTRFHDQECSLFFDCPSHIVERSLSVAGSIYEASVHEAPGHDSPARSDDGATADSHVAGDDSRNNRGTVLISGSAQRDALTAEVVDSASTPDSNNGLEDGNDQANALPALPTTRAHDESVASSRSAEPPRPGPSNIHPDISPDQTEGRTRTSTSTLPSLPPPPPPPPPPPHGEAEGSITSEWSVPRWQPDAEVTYCPICRAQFSFFVRKHHCRIIIPHQYIVRPPGSDVGIPQSLLIDGLAAGYFDVHNMAGGVRVRLCNPCVPDPNTAPPQSPSTPGVMSPRSAHQRSRSSAAGPYGTLPASNRHGAIFAPGSAADAYQYLASRSRSITVGTQGSSSTHGSSSRRARSGTHQTPVERLLSGGSSSSYPNRHSLRNEASSSQQRALPPTPQIAEEDECPICHRELPSQSLPNSEALRESHITTCIQTHSTYGTPRSGEDASAPPAAPRQTGMYSYLATEKDCIDDAECTICLEEFSVGVPMARLECLCRFHRSCISAWFVNHPGRCPVHQHDGFGY</sequence>
<dbReference type="InterPro" id="IPR013083">
    <property type="entry name" value="Znf_RING/FYVE/PHD"/>
</dbReference>
<feature type="region of interest" description="Disordered" evidence="5">
    <location>
        <begin position="252"/>
        <end position="394"/>
    </location>
</feature>
<dbReference type="EMBL" id="JAGMUU010000001">
    <property type="protein sequence ID" value="KAH7162690.1"/>
    <property type="molecule type" value="Genomic_DNA"/>
</dbReference>
<dbReference type="CDD" id="cd02231">
    <property type="entry name" value="cupin_BLL6423-like"/>
    <property type="match status" value="1"/>
</dbReference>
<dbReference type="InterPro" id="IPR014710">
    <property type="entry name" value="RmlC-like_jellyroll"/>
</dbReference>
<feature type="region of interest" description="Disordered" evidence="5">
    <location>
        <begin position="545"/>
        <end position="607"/>
    </location>
</feature>
<dbReference type="SUPFAM" id="SSF57903">
    <property type="entry name" value="FYVE/PHD zinc finger"/>
    <property type="match status" value="1"/>
</dbReference>
<accession>A0A9P9FH81</accession>
<comment type="caution">
    <text evidence="7">The sequence shown here is derived from an EMBL/GenBank/DDBJ whole genome shotgun (WGS) entry which is preliminary data.</text>
</comment>
<dbReference type="InterPro" id="IPR000306">
    <property type="entry name" value="Znf_FYVE"/>
</dbReference>
<proteinExistence type="predicted"/>
<evidence type="ECO:0000256" key="2">
    <source>
        <dbReference type="ARBA" id="ARBA00022771"/>
    </source>
</evidence>
<dbReference type="InterPro" id="IPR001841">
    <property type="entry name" value="Znf_RING"/>
</dbReference>
<feature type="compositionally biased region" description="Polar residues" evidence="5">
    <location>
        <begin position="281"/>
        <end position="291"/>
    </location>
</feature>
<feature type="compositionally biased region" description="Basic and acidic residues" evidence="5">
    <location>
        <begin position="196"/>
        <end position="208"/>
    </location>
</feature>
<dbReference type="Pfam" id="PF13639">
    <property type="entry name" value="zf-RING_2"/>
    <property type="match status" value="1"/>
</dbReference>
<dbReference type="PANTHER" id="PTHR36156:SF3">
    <property type="entry name" value="CUPIN 2 CONSERVED BARREL DOMAIN-CONTAINING PROTEIN"/>
    <property type="match status" value="1"/>
</dbReference>
<dbReference type="OrthoDB" id="660555at2759"/>
<keyword evidence="3" id="KW-0862">Zinc</keyword>
<dbReference type="SMART" id="SM00064">
    <property type="entry name" value="FYVE"/>
    <property type="match status" value="1"/>
</dbReference>
<evidence type="ECO:0000313" key="8">
    <source>
        <dbReference type="Proteomes" id="UP000717696"/>
    </source>
</evidence>
<feature type="compositionally biased region" description="Basic and acidic residues" evidence="5">
    <location>
        <begin position="252"/>
        <end position="265"/>
    </location>
</feature>
<gene>
    <name evidence="7" type="ORF">B0J13DRAFT_580226</name>
</gene>
<feature type="compositionally biased region" description="Pro residues" evidence="5">
    <location>
        <begin position="374"/>
        <end position="387"/>
    </location>
</feature>
<feature type="compositionally biased region" description="Polar residues" evidence="5">
    <location>
        <begin position="303"/>
        <end position="312"/>
    </location>
</feature>
<feature type="domain" description="RING-type" evidence="6">
    <location>
        <begin position="684"/>
        <end position="726"/>
    </location>
</feature>
<evidence type="ECO:0000313" key="7">
    <source>
        <dbReference type="EMBL" id="KAH7162690.1"/>
    </source>
</evidence>
<evidence type="ECO:0000256" key="1">
    <source>
        <dbReference type="ARBA" id="ARBA00022723"/>
    </source>
</evidence>
<dbReference type="GO" id="GO:0008270">
    <property type="term" value="F:zinc ion binding"/>
    <property type="evidence" value="ECO:0007669"/>
    <property type="project" value="UniProtKB-KW"/>
</dbReference>
<dbReference type="CDD" id="cd16489">
    <property type="entry name" value="mRING-CH-C4HC2H_ZNRF"/>
    <property type="match status" value="1"/>
</dbReference>
<dbReference type="SUPFAM" id="SSF51182">
    <property type="entry name" value="RmlC-like cupins"/>
    <property type="match status" value="1"/>
</dbReference>
<feature type="region of interest" description="Disordered" evidence="5">
    <location>
        <begin position="483"/>
        <end position="516"/>
    </location>
</feature>
<protein>
    <recommendedName>
        <fullName evidence="6">RING-type domain-containing protein</fullName>
    </recommendedName>
</protein>
<dbReference type="Gene3D" id="2.60.120.10">
    <property type="entry name" value="Jelly Rolls"/>
    <property type="match status" value="1"/>
</dbReference>
<organism evidence="7 8">
    <name type="scientific">Dactylonectria estremocensis</name>
    <dbReference type="NCBI Taxonomy" id="1079267"/>
    <lineage>
        <taxon>Eukaryota</taxon>
        <taxon>Fungi</taxon>
        <taxon>Dikarya</taxon>
        <taxon>Ascomycota</taxon>
        <taxon>Pezizomycotina</taxon>
        <taxon>Sordariomycetes</taxon>
        <taxon>Hypocreomycetidae</taxon>
        <taxon>Hypocreales</taxon>
        <taxon>Nectriaceae</taxon>
        <taxon>Dactylonectria</taxon>
    </lineage>
</organism>
<dbReference type="SMART" id="SM00184">
    <property type="entry name" value="RING"/>
    <property type="match status" value="1"/>
</dbReference>
<reference evidence="7" key="1">
    <citation type="journal article" date="2021" name="Nat. Commun.">
        <title>Genetic determinants of endophytism in the Arabidopsis root mycobiome.</title>
        <authorList>
            <person name="Mesny F."/>
            <person name="Miyauchi S."/>
            <person name="Thiergart T."/>
            <person name="Pickel B."/>
            <person name="Atanasova L."/>
            <person name="Karlsson M."/>
            <person name="Huettel B."/>
            <person name="Barry K.W."/>
            <person name="Haridas S."/>
            <person name="Chen C."/>
            <person name="Bauer D."/>
            <person name="Andreopoulos W."/>
            <person name="Pangilinan J."/>
            <person name="LaButti K."/>
            <person name="Riley R."/>
            <person name="Lipzen A."/>
            <person name="Clum A."/>
            <person name="Drula E."/>
            <person name="Henrissat B."/>
            <person name="Kohler A."/>
            <person name="Grigoriev I.V."/>
            <person name="Martin F.M."/>
            <person name="Hacquard S."/>
        </authorList>
    </citation>
    <scope>NUCLEOTIDE SEQUENCE</scope>
    <source>
        <strain evidence="7">MPI-CAGE-AT-0021</strain>
    </source>
</reference>
<keyword evidence="2 4" id="KW-0863">Zinc-finger</keyword>
<evidence type="ECO:0000259" key="6">
    <source>
        <dbReference type="PROSITE" id="PS50089"/>
    </source>
</evidence>
<evidence type="ECO:0000256" key="3">
    <source>
        <dbReference type="ARBA" id="ARBA00022833"/>
    </source>
</evidence>
<evidence type="ECO:0000256" key="4">
    <source>
        <dbReference type="PROSITE-ProRule" id="PRU00175"/>
    </source>
</evidence>
<dbReference type="InterPro" id="IPR011051">
    <property type="entry name" value="RmlC_Cupin_sf"/>
</dbReference>
<evidence type="ECO:0000256" key="5">
    <source>
        <dbReference type="SAM" id="MobiDB-lite"/>
    </source>
</evidence>
<feature type="region of interest" description="Disordered" evidence="5">
    <location>
        <begin position="185"/>
        <end position="210"/>
    </location>
</feature>
<dbReference type="InterPro" id="IPR047142">
    <property type="entry name" value="OryJ/VirC-like"/>
</dbReference>
<name>A0A9P9FH81_9HYPO</name>
<dbReference type="Pfam" id="PF01363">
    <property type="entry name" value="FYVE"/>
    <property type="match status" value="1"/>
</dbReference>
<dbReference type="PROSITE" id="PS50089">
    <property type="entry name" value="ZF_RING_2"/>
    <property type="match status" value="1"/>
</dbReference>
<feature type="compositionally biased region" description="Polar residues" evidence="5">
    <location>
        <begin position="578"/>
        <end position="600"/>
    </location>
</feature>
<dbReference type="Gene3D" id="3.30.40.10">
    <property type="entry name" value="Zinc/RING finger domain, C3HC4 (zinc finger)"/>
    <property type="match status" value="2"/>
</dbReference>
<dbReference type="PANTHER" id="PTHR36156">
    <property type="entry name" value="SLR2101 PROTEIN"/>
    <property type="match status" value="1"/>
</dbReference>
<dbReference type="SUPFAM" id="SSF57850">
    <property type="entry name" value="RING/U-box"/>
    <property type="match status" value="1"/>
</dbReference>
<dbReference type="Proteomes" id="UP000717696">
    <property type="component" value="Unassembled WGS sequence"/>
</dbReference>
<keyword evidence="1" id="KW-0479">Metal-binding</keyword>
<dbReference type="AlphaFoldDB" id="A0A9P9FH81"/>
<keyword evidence="8" id="KW-1185">Reference proteome</keyword>